<dbReference type="InterPro" id="IPR036754">
    <property type="entry name" value="YbaK/aa-tRNA-synt-asso_dom_sf"/>
</dbReference>
<gene>
    <name evidence="2" type="ORF">STCU_10030</name>
</gene>
<proteinExistence type="predicted"/>
<dbReference type="AlphaFoldDB" id="S9TPG6"/>
<accession>S9TPG6</accession>
<dbReference type="OrthoDB" id="5592174at2759"/>
<comment type="caution">
    <text evidence="2">The sequence shown here is derived from an EMBL/GenBank/DDBJ whole genome shotgun (WGS) entry which is preliminary data.</text>
</comment>
<dbReference type="EMBL" id="ATMH01009976">
    <property type="protein sequence ID" value="EPY18348.1"/>
    <property type="molecule type" value="Genomic_DNA"/>
</dbReference>
<feature type="region of interest" description="Disordered" evidence="1">
    <location>
        <begin position="103"/>
        <end position="124"/>
    </location>
</feature>
<evidence type="ECO:0000256" key="1">
    <source>
        <dbReference type="SAM" id="MobiDB-lite"/>
    </source>
</evidence>
<evidence type="ECO:0000313" key="3">
    <source>
        <dbReference type="Proteomes" id="UP000015354"/>
    </source>
</evidence>
<protein>
    <submittedName>
        <fullName evidence="2">Uncharacterized protein</fullName>
    </submittedName>
</protein>
<sequence>MSVAVRQYLISRDAAAIAERILEFDESSATSQLAADRLGCTVSRIAKSISLQLNKPKTPADKIAAVLIVAAGDAKVSNKKFKDTFNVAPKLLKREVCEECSATPPAASARTPSRRTCRCTSTPR</sequence>
<dbReference type="GO" id="GO:0002161">
    <property type="term" value="F:aminoacyl-tRNA deacylase activity"/>
    <property type="evidence" value="ECO:0007669"/>
    <property type="project" value="InterPro"/>
</dbReference>
<dbReference type="SUPFAM" id="SSF55826">
    <property type="entry name" value="YbaK/ProRS associated domain"/>
    <property type="match status" value="1"/>
</dbReference>
<dbReference type="PANTHER" id="PTHR30411:SF1">
    <property type="entry name" value="CYTOPLASMIC PROTEIN"/>
    <property type="match status" value="1"/>
</dbReference>
<name>S9TPG6_9TRYP</name>
<dbReference type="Gene3D" id="3.90.960.10">
    <property type="entry name" value="YbaK/aminoacyl-tRNA synthetase-associated domain"/>
    <property type="match status" value="1"/>
</dbReference>
<organism evidence="2 3">
    <name type="scientific">Strigomonas culicis</name>
    <dbReference type="NCBI Taxonomy" id="28005"/>
    <lineage>
        <taxon>Eukaryota</taxon>
        <taxon>Discoba</taxon>
        <taxon>Euglenozoa</taxon>
        <taxon>Kinetoplastea</taxon>
        <taxon>Metakinetoplastina</taxon>
        <taxon>Trypanosomatida</taxon>
        <taxon>Trypanosomatidae</taxon>
        <taxon>Strigomonadinae</taxon>
        <taxon>Strigomonas</taxon>
    </lineage>
</organism>
<reference evidence="2 3" key="1">
    <citation type="journal article" date="2013" name="PLoS ONE">
        <title>Predicting the Proteins of Angomonas deanei, Strigomonas culicis and Their Respective Endosymbionts Reveals New Aspects of the Trypanosomatidae Family.</title>
        <authorList>
            <person name="Motta M.C."/>
            <person name="Martins A.C."/>
            <person name="de Souza S.S."/>
            <person name="Catta-Preta C.M."/>
            <person name="Silva R."/>
            <person name="Klein C.C."/>
            <person name="de Almeida L.G."/>
            <person name="de Lima Cunha O."/>
            <person name="Ciapina L.P."/>
            <person name="Brocchi M."/>
            <person name="Colabardini A.C."/>
            <person name="de Araujo Lima B."/>
            <person name="Machado C.R."/>
            <person name="de Almeida Soares C.M."/>
            <person name="Probst C.M."/>
            <person name="de Menezes C.B."/>
            <person name="Thompson C.E."/>
            <person name="Bartholomeu D.C."/>
            <person name="Gradia D.F."/>
            <person name="Pavoni D.P."/>
            <person name="Grisard E.C."/>
            <person name="Fantinatti-Garboggini F."/>
            <person name="Marchini F.K."/>
            <person name="Rodrigues-Luiz G.F."/>
            <person name="Wagner G."/>
            <person name="Goldman G.H."/>
            <person name="Fietto J.L."/>
            <person name="Elias M.C."/>
            <person name="Goldman M.H."/>
            <person name="Sagot M.F."/>
            <person name="Pereira M."/>
            <person name="Stoco P.H."/>
            <person name="de Mendonca-Neto R.P."/>
            <person name="Teixeira S.M."/>
            <person name="Maciel T.E."/>
            <person name="de Oliveira Mendes T.A."/>
            <person name="Urmenyi T.P."/>
            <person name="de Souza W."/>
            <person name="Schenkman S."/>
            <person name="de Vasconcelos A.T."/>
        </authorList>
    </citation>
    <scope>NUCLEOTIDE SEQUENCE [LARGE SCALE GENOMIC DNA]</scope>
</reference>
<dbReference type="PANTHER" id="PTHR30411">
    <property type="entry name" value="CYTOPLASMIC PROTEIN"/>
    <property type="match status" value="1"/>
</dbReference>
<evidence type="ECO:0000313" key="2">
    <source>
        <dbReference type="EMBL" id="EPY18348.1"/>
    </source>
</evidence>
<dbReference type="Proteomes" id="UP000015354">
    <property type="component" value="Unassembled WGS sequence"/>
</dbReference>
<keyword evidence="3" id="KW-1185">Reference proteome</keyword>